<proteinExistence type="predicted"/>
<evidence type="ECO:0000313" key="6">
    <source>
        <dbReference type="EMBL" id="SHE69858.1"/>
    </source>
</evidence>
<dbReference type="GO" id="GO:0016787">
    <property type="term" value="F:hydrolase activity"/>
    <property type="evidence" value="ECO:0007669"/>
    <property type="project" value="UniProtKB-KW"/>
</dbReference>
<dbReference type="GO" id="GO:0004518">
    <property type="term" value="F:nuclease activity"/>
    <property type="evidence" value="ECO:0007669"/>
    <property type="project" value="UniProtKB-KW"/>
</dbReference>
<dbReference type="Gene3D" id="3.40.50.1010">
    <property type="entry name" value="5'-nuclease"/>
    <property type="match status" value="1"/>
</dbReference>
<dbReference type="AlphaFoldDB" id="A0A1M4VLQ0"/>
<dbReference type="InterPro" id="IPR029060">
    <property type="entry name" value="PIN-like_dom_sf"/>
</dbReference>
<sequence length="155" mass="16443">MNARHRLPPGPVLLDASFVLALLDGDQLATRFADLLARSEITAVNLGEVLHALDDLVGLAPDQVVQELAATGLGVHPTDAADARHFPALRRLDRATRRAAGPGGPGGLSLGDICCLARAWSARLPVLTGDRHWLALVRAGLPVPVYDFRDPALRA</sequence>
<keyword evidence="2" id="KW-0479">Metal-binding</keyword>
<evidence type="ECO:0000259" key="5">
    <source>
        <dbReference type="Pfam" id="PF01850"/>
    </source>
</evidence>
<keyword evidence="1" id="KW-0540">Nuclease</keyword>
<reference evidence="6 7" key="1">
    <citation type="submission" date="2016-11" db="EMBL/GenBank/DDBJ databases">
        <authorList>
            <person name="Jaros S."/>
            <person name="Januszkiewicz K."/>
            <person name="Wedrychowicz H."/>
        </authorList>
    </citation>
    <scope>NUCLEOTIDE SEQUENCE [LARGE SCALE GENOMIC DNA]</scope>
    <source>
        <strain evidence="6 7">DSM 44523</strain>
    </source>
</reference>
<accession>A0A1M4VLQ0</accession>
<keyword evidence="4" id="KW-0460">Magnesium</keyword>
<dbReference type="RefSeq" id="WP_083959279.1">
    <property type="nucleotide sequence ID" value="NZ_FQVN01000001.1"/>
</dbReference>
<dbReference type="SUPFAM" id="SSF88723">
    <property type="entry name" value="PIN domain-like"/>
    <property type="match status" value="1"/>
</dbReference>
<dbReference type="InterPro" id="IPR002716">
    <property type="entry name" value="PIN_dom"/>
</dbReference>
<evidence type="ECO:0000256" key="3">
    <source>
        <dbReference type="ARBA" id="ARBA00022801"/>
    </source>
</evidence>
<name>A0A1M4VLQ0_STRHI</name>
<organism evidence="6 7">
    <name type="scientific">Streptoalloteichus hindustanus</name>
    <dbReference type="NCBI Taxonomy" id="2017"/>
    <lineage>
        <taxon>Bacteria</taxon>
        <taxon>Bacillati</taxon>
        <taxon>Actinomycetota</taxon>
        <taxon>Actinomycetes</taxon>
        <taxon>Pseudonocardiales</taxon>
        <taxon>Pseudonocardiaceae</taxon>
        <taxon>Streptoalloteichus</taxon>
    </lineage>
</organism>
<dbReference type="Proteomes" id="UP000184501">
    <property type="component" value="Unassembled WGS sequence"/>
</dbReference>
<evidence type="ECO:0000256" key="2">
    <source>
        <dbReference type="ARBA" id="ARBA00022723"/>
    </source>
</evidence>
<protein>
    <submittedName>
        <fullName evidence="6">PIN domain nuclease, a component of toxin-antitoxin system (PIN domain)</fullName>
    </submittedName>
</protein>
<feature type="domain" description="PIN" evidence="5">
    <location>
        <begin position="12"/>
        <end position="133"/>
    </location>
</feature>
<dbReference type="Pfam" id="PF01850">
    <property type="entry name" value="PIN"/>
    <property type="match status" value="1"/>
</dbReference>
<dbReference type="OrthoDB" id="286092at2"/>
<evidence type="ECO:0000256" key="1">
    <source>
        <dbReference type="ARBA" id="ARBA00022722"/>
    </source>
</evidence>
<keyword evidence="3" id="KW-0378">Hydrolase</keyword>
<evidence type="ECO:0000256" key="4">
    <source>
        <dbReference type="ARBA" id="ARBA00022842"/>
    </source>
</evidence>
<dbReference type="GO" id="GO:0046872">
    <property type="term" value="F:metal ion binding"/>
    <property type="evidence" value="ECO:0007669"/>
    <property type="project" value="UniProtKB-KW"/>
</dbReference>
<dbReference type="STRING" id="2017.SAMN05444320_101811"/>
<keyword evidence="7" id="KW-1185">Reference proteome</keyword>
<dbReference type="EMBL" id="FQVN01000001">
    <property type="protein sequence ID" value="SHE69858.1"/>
    <property type="molecule type" value="Genomic_DNA"/>
</dbReference>
<evidence type="ECO:0000313" key="7">
    <source>
        <dbReference type="Proteomes" id="UP000184501"/>
    </source>
</evidence>
<gene>
    <name evidence="6" type="ORF">SAMN05444320_101811</name>
</gene>